<name>A0ABQ9AHR7_9ROSI</name>
<gene>
    <name evidence="2" type="ORF">OIU77_007901</name>
</gene>
<comment type="caution">
    <text evidence="2">The sequence shown here is derived from an EMBL/GenBank/DDBJ whole genome shotgun (WGS) entry which is preliminary data.</text>
</comment>
<evidence type="ECO:0000256" key="1">
    <source>
        <dbReference type="SAM" id="MobiDB-lite"/>
    </source>
</evidence>
<feature type="region of interest" description="Disordered" evidence="1">
    <location>
        <begin position="50"/>
        <end position="92"/>
    </location>
</feature>
<dbReference type="Proteomes" id="UP001141253">
    <property type="component" value="Chromosome 15W"/>
</dbReference>
<dbReference type="EMBL" id="JAPFFI010000020">
    <property type="protein sequence ID" value="KAJ6340043.1"/>
    <property type="molecule type" value="Genomic_DNA"/>
</dbReference>
<feature type="compositionally biased region" description="Polar residues" evidence="1">
    <location>
        <begin position="19"/>
        <end position="32"/>
    </location>
</feature>
<sequence>MIPLRRSPLRSPGAGMASPVSSYHQSPLSPTLHSPIPPYAYSPFIRPTLSASQPAKSVPNSPAHLTGSPRYSPSSNKVSRKSYEKMRRPDGL</sequence>
<protein>
    <submittedName>
        <fullName evidence="2">Uncharacterized protein</fullName>
    </submittedName>
</protein>
<organism evidence="2 3">
    <name type="scientific">Salix suchowensis</name>
    <dbReference type="NCBI Taxonomy" id="1278906"/>
    <lineage>
        <taxon>Eukaryota</taxon>
        <taxon>Viridiplantae</taxon>
        <taxon>Streptophyta</taxon>
        <taxon>Embryophyta</taxon>
        <taxon>Tracheophyta</taxon>
        <taxon>Spermatophyta</taxon>
        <taxon>Magnoliopsida</taxon>
        <taxon>eudicotyledons</taxon>
        <taxon>Gunneridae</taxon>
        <taxon>Pentapetalae</taxon>
        <taxon>rosids</taxon>
        <taxon>fabids</taxon>
        <taxon>Malpighiales</taxon>
        <taxon>Salicaceae</taxon>
        <taxon>Saliceae</taxon>
        <taxon>Salix</taxon>
    </lineage>
</organism>
<feature type="compositionally biased region" description="Polar residues" evidence="1">
    <location>
        <begin position="50"/>
        <end position="60"/>
    </location>
</feature>
<proteinExistence type="predicted"/>
<feature type="compositionally biased region" description="Basic and acidic residues" evidence="1">
    <location>
        <begin position="81"/>
        <end position="92"/>
    </location>
</feature>
<accession>A0ABQ9AHR7</accession>
<reference evidence="2" key="2">
    <citation type="journal article" date="2023" name="Int. J. Mol. Sci.">
        <title>De Novo Assembly and Annotation of 11 Diverse Shrub Willow (Salix) Genomes Reveals Novel Gene Organization in Sex-Linked Regions.</title>
        <authorList>
            <person name="Hyden B."/>
            <person name="Feng K."/>
            <person name="Yates T.B."/>
            <person name="Jawdy S."/>
            <person name="Cereghino C."/>
            <person name="Smart L.B."/>
            <person name="Muchero W."/>
        </authorList>
    </citation>
    <scope>NUCLEOTIDE SEQUENCE</scope>
    <source>
        <tissue evidence="2">Shoot tip</tissue>
    </source>
</reference>
<feature type="region of interest" description="Disordered" evidence="1">
    <location>
        <begin position="1"/>
        <end position="34"/>
    </location>
</feature>
<keyword evidence="3" id="KW-1185">Reference proteome</keyword>
<reference evidence="2" key="1">
    <citation type="submission" date="2022-10" db="EMBL/GenBank/DDBJ databases">
        <authorList>
            <person name="Hyden B.L."/>
            <person name="Feng K."/>
            <person name="Yates T."/>
            <person name="Jawdy S."/>
            <person name="Smart L.B."/>
            <person name="Muchero W."/>
        </authorList>
    </citation>
    <scope>NUCLEOTIDE SEQUENCE</scope>
    <source>
        <tissue evidence="2">Shoot tip</tissue>
    </source>
</reference>
<evidence type="ECO:0000313" key="2">
    <source>
        <dbReference type="EMBL" id="KAJ6340043.1"/>
    </source>
</evidence>
<evidence type="ECO:0000313" key="3">
    <source>
        <dbReference type="Proteomes" id="UP001141253"/>
    </source>
</evidence>